<name>A0ABT4DBN0_9CLOT</name>
<evidence type="ECO:0000256" key="5">
    <source>
        <dbReference type="HAMAP-Rule" id="MF_01334"/>
    </source>
</evidence>
<reference evidence="9" key="1">
    <citation type="submission" date="2022-12" db="EMBL/GenBank/DDBJ databases">
        <title>Clostridium sp. nov., isolated from industrial wastewater.</title>
        <authorList>
            <person name="Jiayan W."/>
        </authorList>
    </citation>
    <scope>NUCLEOTIDE SEQUENCE</scope>
    <source>
        <strain evidence="9">ZC22-4</strain>
    </source>
</reference>
<dbReference type="InterPro" id="IPR020057">
    <property type="entry name" value="Ribosomal_bL25_b-dom"/>
</dbReference>
<dbReference type="SUPFAM" id="SSF50715">
    <property type="entry name" value="Ribosomal protein L25-like"/>
    <property type="match status" value="1"/>
</dbReference>
<evidence type="ECO:0000259" key="8">
    <source>
        <dbReference type="Pfam" id="PF14693"/>
    </source>
</evidence>
<dbReference type="CDD" id="cd00495">
    <property type="entry name" value="Ribosomal_L25_TL5_CTC"/>
    <property type="match status" value="1"/>
</dbReference>
<keyword evidence="1 5" id="KW-0699">rRNA-binding</keyword>
<evidence type="ECO:0000313" key="10">
    <source>
        <dbReference type="Proteomes" id="UP001144612"/>
    </source>
</evidence>
<feature type="domain" description="Large ribosomal subunit protein bL25 L25" evidence="7">
    <location>
        <begin position="4"/>
        <end position="90"/>
    </location>
</feature>
<proteinExistence type="inferred from homology"/>
<evidence type="ECO:0000256" key="3">
    <source>
        <dbReference type="ARBA" id="ARBA00022980"/>
    </source>
</evidence>
<dbReference type="Pfam" id="PF14693">
    <property type="entry name" value="Ribosomal_TL5_C"/>
    <property type="match status" value="1"/>
</dbReference>
<comment type="caution">
    <text evidence="9">The sequence shown here is derived from an EMBL/GenBank/DDBJ whole genome shotgun (WGS) entry which is preliminary data.</text>
</comment>
<sequence length="205" mass="22846">MEILKGEIREKNTNHYPRSRRKQGKVPGILYGALVKNSLFEIGELELNREVNAVGEYGTLNLELNDAQHKALIKEVQRDPVTHRIVHIDLEEVSDNQIVQTEIPIIFKGEGLINKNGGIVQKEKSSIKVQGRHKEIPKSIKINLAEVGIGGVLRASDLEMAREISIVDNIDTVIAAISHYSVGAESEEEEKDTAQAVAKEIHMEE</sequence>
<comment type="similarity">
    <text evidence="5">Belongs to the bacterial ribosomal protein bL25 family. CTC subfamily.</text>
</comment>
<dbReference type="PANTHER" id="PTHR33284:SF1">
    <property type="entry name" value="RIBOSOMAL PROTEIN L25_GLN-TRNA SYNTHETASE, ANTI-CODON-BINDING DOMAIN-CONTAINING PROTEIN"/>
    <property type="match status" value="1"/>
</dbReference>
<dbReference type="Pfam" id="PF01386">
    <property type="entry name" value="Ribosomal_L25p"/>
    <property type="match status" value="1"/>
</dbReference>
<evidence type="ECO:0000313" key="9">
    <source>
        <dbReference type="EMBL" id="MCY6958641.1"/>
    </source>
</evidence>
<organism evidence="9 10">
    <name type="scientific">Clostridium brassicae</name>
    <dbReference type="NCBI Taxonomy" id="2999072"/>
    <lineage>
        <taxon>Bacteria</taxon>
        <taxon>Bacillati</taxon>
        <taxon>Bacillota</taxon>
        <taxon>Clostridia</taxon>
        <taxon>Eubacteriales</taxon>
        <taxon>Clostridiaceae</taxon>
        <taxon>Clostridium</taxon>
    </lineage>
</organism>
<keyword evidence="4 5" id="KW-0687">Ribonucleoprotein</keyword>
<dbReference type="HAMAP" id="MF_01334">
    <property type="entry name" value="Ribosomal_bL25_CTC"/>
    <property type="match status" value="1"/>
</dbReference>
<comment type="subunit">
    <text evidence="5">Part of the 50S ribosomal subunit; part of the 5S rRNA/L5/L18/L25 subcomplex. Contacts the 5S rRNA. Binds to the 5S rRNA independently of L5 and L18.</text>
</comment>
<dbReference type="InterPro" id="IPR011035">
    <property type="entry name" value="Ribosomal_bL25/Gln-tRNA_synth"/>
</dbReference>
<feature type="compositionally biased region" description="Basic and acidic residues" evidence="6">
    <location>
        <begin position="1"/>
        <end position="13"/>
    </location>
</feature>
<evidence type="ECO:0000256" key="2">
    <source>
        <dbReference type="ARBA" id="ARBA00022884"/>
    </source>
</evidence>
<dbReference type="RefSeq" id="WP_268061059.1">
    <property type="nucleotide sequence ID" value="NZ_JAPQFJ010000007.1"/>
</dbReference>
<dbReference type="InterPro" id="IPR001021">
    <property type="entry name" value="Ribosomal_bL25_long"/>
</dbReference>
<dbReference type="NCBIfam" id="TIGR00731">
    <property type="entry name" value="bL25_bact_ctc"/>
    <property type="match status" value="1"/>
</dbReference>
<dbReference type="Gene3D" id="2.170.120.20">
    <property type="entry name" value="Ribosomal protein L25, beta domain"/>
    <property type="match status" value="1"/>
</dbReference>
<feature type="region of interest" description="Disordered" evidence="6">
    <location>
        <begin position="1"/>
        <end position="22"/>
    </location>
</feature>
<keyword evidence="3 5" id="KW-0689">Ribosomal protein</keyword>
<keyword evidence="10" id="KW-1185">Reference proteome</keyword>
<keyword evidence="2 5" id="KW-0694">RNA-binding</keyword>
<evidence type="ECO:0000256" key="4">
    <source>
        <dbReference type="ARBA" id="ARBA00023274"/>
    </source>
</evidence>
<dbReference type="GO" id="GO:0005840">
    <property type="term" value="C:ribosome"/>
    <property type="evidence" value="ECO:0007669"/>
    <property type="project" value="UniProtKB-KW"/>
</dbReference>
<evidence type="ECO:0000259" key="7">
    <source>
        <dbReference type="Pfam" id="PF01386"/>
    </source>
</evidence>
<dbReference type="Gene3D" id="2.40.240.10">
    <property type="entry name" value="Ribosomal Protein L25, Chain P"/>
    <property type="match status" value="1"/>
</dbReference>
<dbReference type="InterPro" id="IPR029751">
    <property type="entry name" value="Ribosomal_L25_dom"/>
</dbReference>
<evidence type="ECO:0000256" key="1">
    <source>
        <dbReference type="ARBA" id="ARBA00022730"/>
    </source>
</evidence>
<dbReference type="InterPro" id="IPR037121">
    <property type="entry name" value="Ribosomal_bL25_C"/>
</dbReference>
<gene>
    <name evidence="5" type="primary">rplY</name>
    <name evidence="5" type="synonym">ctc</name>
    <name evidence="9" type="ORF">OW729_08495</name>
</gene>
<accession>A0ABT4DBN0</accession>
<dbReference type="EMBL" id="JAPQFJ010000007">
    <property type="protein sequence ID" value="MCY6958641.1"/>
    <property type="molecule type" value="Genomic_DNA"/>
</dbReference>
<dbReference type="PANTHER" id="PTHR33284">
    <property type="entry name" value="RIBOSOMAL PROTEIN L25/GLN-TRNA SYNTHETASE, ANTI-CODON-BINDING DOMAIN-CONTAINING PROTEIN"/>
    <property type="match status" value="1"/>
</dbReference>
<comment type="function">
    <text evidence="5">This is one of the proteins that binds to the 5S RNA in the ribosome where it forms part of the central protuberance.</text>
</comment>
<dbReference type="InterPro" id="IPR020056">
    <property type="entry name" value="Rbsml_bL25/Gln-tRNA_synth_N"/>
</dbReference>
<feature type="domain" description="Large ribosomal subunit protein bL25 beta" evidence="8">
    <location>
        <begin position="99"/>
        <end position="179"/>
    </location>
</feature>
<evidence type="ECO:0000256" key="6">
    <source>
        <dbReference type="SAM" id="MobiDB-lite"/>
    </source>
</evidence>
<dbReference type="Proteomes" id="UP001144612">
    <property type="component" value="Unassembled WGS sequence"/>
</dbReference>
<protein>
    <recommendedName>
        <fullName evidence="5">Large ribosomal subunit protein bL25</fullName>
    </recommendedName>
    <alternativeName>
        <fullName evidence="5">General stress protein CTC</fullName>
    </alternativeName>
</protein>
<dbReference type="InterPro" id="IPR020930">
    <property type="entry name" value="Ribosomal_uL5_bac-type"/>
</dbReference>